<dbReference type="EMBL" id="LR796205">
    <property type="protein sequence ID" value="CAB4126504.1"/>
    <property type="molecule type" value="Genomic_DNA"/>
</dbReference>
<reference evidence="1" key="1">
    <citation type="submission" date="2020-04" db="EMBL/GenBank/DDBJ databases">
        <authorList>
            <person name="Chiriac C."/>
            <person name="Salcher M."/>
            <person name="Ghai R."/>
            <person name="Kavagutti S V."/>
        </authorList>
    </citation>
    <scope>NUCLEOTIDE SEQUENCE</scope>
</reference>
<accession>A0A6J5KVR6</accession>
<organism evidence="1">
    <name type="scientific">uncultured Caudovirales phage</name>
    <dbReference type="NCBI Taxonomy" id="2100421"/>
    <lineage>
        <taxon>Viruses</taxon>
        <taxon>Duplodnaviria</taxon>
        <taxon>Heunggongvirae</taxon>
        <taxon>Uroviricota</taxon>
        <taxon>Caudoviricetes</taxon>
        <taxon>Peduoviridae</taxon>
        <taxon>Maltschvirus</taxon>
        <taxon>Maltschvirus maltsch</taxon>
    </lineage>
</organism>
<gene>
    <name evidence="1" type="ORF">UFOVP80_3</name>
</gene>
<proteinExistence type="predicted"/>
<evidence type="ECO:0000313" key="1">
    <source>
        <dbReference type="EMBL" id="CAB4126504.1"/>
    </source>
</evidence>
<sequence>MNQDYLKEENKYLVYKIEGLRETIDIMTEGFMQSLTIMFTPNTPFTEDEFIKPLAKIASRCGVILPTGDLQIVRKK</sequence>
<protein>
    <submittedName>
        <fullName evidence="1">Uncharacterized protein</fullName>
    </submittedName>
</protein>
<name>A0A6J5KVR6_9CAUD</name>